<dbReference type="PANTHER" id="PTHR33055:SF3">
    <property type="entry name" value="PUTATIVE TRANSPOSASE FOR IS117-RELATED"/>
    <property type="match status" value="1"/>
</dbReference>
<dbReference type="PANTHER" id="PTHR33055">
    <property type="entry name" value="TRANSPOSASE FOR INSERTION SEQUENCE ELEMENT IS1111A"/>
    <property type="match status" value="1"/>
</dbReference>
<proteinExistence type="predicted"/>
<organism evidence="2 3">
    <name type="scientific">Bradyrhizobium iriomotense</name>
    <dbReference type="NCBI Taxonomy" id="441950"/>
    <lineage>
        <taxon>Bacteria</taxon>
        <taxon>Pseudomonadati</taxon>
        <taxon>Pseudomonadota</taxon>
        <taxon>Alphaproteobacteria</taxon>
        <taxon>Hyphomicrobiales</taxon>
        <taxon>Nitrobacteraceae</taxon>
        <taxon>Bradyrhizobium</taxon>
    </lineage>
</organism>
<evidence type="ECO:0000313" key="3">
    <source>
        <dbReference type="Proteomes" id="UP001156905"/>
    </source>
</evidence>
<evidence type="ECO:0000313" key="2">
    <source>
        <dbReference type="EMBL" id="GLR90975.1"/>
    </source>
</evidence>
<keyword evidence="3" id="KW-1185">Reference proteome</keyword>
<dbReference type="InterPro" id="IPR003346">
    <property type="entry name" value="Transposase_20"/>
</dbReference>
<feature type="domain" description="Transposase IS116/IS110/IS902 C-terminal" evidence="1">
    <location>
        <begin position="264"/>
        <end position="342"/>
    </location>
</feature>
<dbReference type="InterPro" id="IPR047650">
    <property type="entry name" value="Transpos_IS110"/>
</dbReference>
<reference evidence="3" key="1">
    <citation type="journal article" date="2019" name="Int. J. Syst. Evol. Microbiol.">
        <title>The Global Catalogue of Microorganisms (GCM) 10K type strain sequencing project: providing services to taxonomists for standard genome sequencing and annotation.</title>
        <authorList>
            <consortium name="The Broad Institute Genomics Platform"/>
            <consortium name="The Broad Institute Genome Sequencing Center for Infectious Disease"/>
            <person name="Wu L."/>
            <person name="Ma J."/>
        </authorList>
    </citation>
    <scope>NUCLEOTIDE SEQUENCE [LARGE SCALE GENOMIC DNA]</scope>
    <source>
        <strain evidence="3">NBRC 102520</strain>
    </source>
</reference>
<comment type="caution">
    <text evidence="2">The sequence shown here is derived from an EMBL/GenBank/DDBJ whole genome shotgun (WGS) entry which is preliminary data.</text>
</comment>
<dbReference type="NCBIfam" id="NF033542">
    <property type="entry name" value="transpos_IS110"/>
    <property type="match status" value="1"/>
</dbReference>
<gene>
    <name evidence="2" type="ORF">GCM10007857_76910</name>
</gene>
<name>A0ABQ6BBA8_9BRAD</name>
<protein>
    <submittedName>
        <fullName evidence="2">Transposase y4rJ</fullName>
    </submittedName>
</protein>
<evidence type="ECO:0000259" key="1">
    <source>
        <dbReference type="Pfam" id="PF02371"/>
    </source>
</evidence>
<dbReference type="RefSeq" id="WP_284274066.1">
    <property type="nucleotide sequence ID" value="NZ_BSOW01000040.1"/>
</dbReference>
<accession>A0ABQ6BBA8</accession>
<dbReference type="Proteomes" id="UP001156905">
    <property type="component" value="Unassembled WGS sequence"/>
</dbReference>
<dbReference type="Pfam" id="PF02371">
    <property type="entry name" value="Transposase_20"/>
    <property type="match status" value="1"/>
</dbReference>
<dbReference type="EMBL" id="BSOW01000040">
    <property type="protein sequence ID" value="GLR90975.1"/>
    <property type="molecule type" value="Genomic_DNA"/>
</dbReference>
<sequence length="390" mass="43443">MLLDHHSDGPAAIRTQFGAIFVSLELSRSTWLVTSLSPGKSEKMSKHSVKAGDIAELLKLFAELKHKAQARTGESYPIITIQEAGLDGFWLHRSLQQEGIESHVVDPASIATPRRRRRAKTDRLDGETLLRALLAYKRGEPRVCAMVVAPSPEEEDHRRICRERRTLIAEQIEHVNRIKGLLFAQGISDYAPLRRDRRARLEALRTGDGRALLPHLKAQVSRELDRLELLLDQIKAVEAAQDALLVEAGKPADEKKGAPAPVTMLLALKGMGANFAGVLWSEAFYRHFANRRQVAAYAGLAATPWRSGGIEREQGVSKAGNPRLRTTMVQLAWLWVRHQEQSALTQWFKAHSQRGRKRAIVALARKLLVALWKYVTAGVVIEGAVMKSVA</sequence>